<reference evidence="4" key="1">
    <citation type="journal article" date="2020" name="Nat. Commun.">
        <title>Genome sequence of the cluster root forming white lupin.</title>
        <authorList>
            <person name="Hufnagel B."/>
            <person name="Marques A."/>
            <person name="Soriano A."/>
            <person name="Marques L."/>
            <person name="Divol F."/>
            <person name="Doumas P."/>
            <person name="Sallet E."/>
            <person name="Mancinotti D."/>
            <person name="Carrere S."/>
            <person name="Marande W."/>
            <person name="Arribat S."/>
            <person name="Keller J."/>
            <person name="Huneau C."/>
            <person name="Blein T."/>
            <person name="Aime D."/>
            <person name="Laguerre M."/>
            <person name="Taylor J."/>
            <person name="Schubert V."/>
            <person name="Nelson M."/>
            <person name="Geu-Flores F."/>
            <person name="Crespi M."/>
            <person name="Gallardo-Guerrero K."/>
            <person name="Delaux P.-M."/>
            <person name="Salse J."/>
            <person name="Berges H."/>
            <person name="Guyot R."/>
            <person name="Gouzy J."/>
            <person name="Peret B."/>
        </authorList>
    </citation>
    <scope>NUCLEOTIDE SEQUENCE [LARGE SCALE GENOMIC DNA]</scope>
    <source>
        <strain evidence="4">cv. Amiga</strain>
    </source>
</reference>
<evidence type="ECO:0000256" key="2">
    <source>
        <dbReference type="SAM" id="Phobius"/>
    </source>
</evidence>
<organism evidence="3 4">
    <name type="scientific">Lupinus albus</name>
    <name type="common">White lupine</name>
    <name type="synonym">Lupinus termis</name>
    <dbReference type="NCBI Taxonomy" id="3870"/>
    <lineage>
        <taxon>Eukaryota</taxon>
        <taxon>Viridiplantae</taxon>
        <taxon>Streptophyta</taxon>
        <taxon>Embryophyta</taxon>
        <taxon>Tracheophyta</taxon>
        <taxon>Spermatophyta</taxon>
        <taxon>Magnoliopsida</taxon>
        <taxon>eudicotyledons</taxon>
        <taxon>Gunneridae</taxon>
        <taxon>Pentapetalae</taxon>
        <taxon>rosids</taxon>
        <taxon>fabids</taxon>
        <taxon>Fabales</taxon>
        <taxon>Fabaceae</taxon>
        <taxon>Papilionoideae</taxon>
        <taxon>50 kb inversion clade</taxon>
        <taxon>genistoids sensu lato</taxon>
        <taxon>core genistoids</taxon>
        <taxon>Genisteae</taxon>
        <taxon>Lupinus</taxon>
    </lineage>
</organism>
<protein>
    <submittedName>
        <fullName evidence="3">Uncharacterized protein</fullName>
    </submittedName>
</protein>
<proteinExistence type="predicted"/>
<dbReference type="OrthoDB" id="1021286at2759"/>
<keyword evidence="2" id="KW-0812">Transmembrane</keyword>
<dbReference type="EMBL" id="WOCE01000009">
    <property type="protein sequence ID" value="KAE9607736.1"/>
    <property type="molecule type" value="Genomic_DNA"/>
</dbReference>
<dbReference type="Proteomes" id="UP000447434">
    <property type="component" value="Chromosome 9"/>
</dbReference>
<dbReference type="AlphaFoldDB" id="A0A6A4Q2J6"/>
<keyword evidence="2" id="KW-0472">Membrane</keyword>
<evidence type="ECO:0000313" key="4">
    <source>
        <dbReference type="Proteomes" id="UP000447434"/>
    </source>
</evidence>
<comment type="caution">
    <text evidence="3">The sequence shown here is derived from an EMBL/GenBank/DDBJ whole genome shotgun (WGS) entry which is preliminary data.</text>
</comment>
<sequence>MISNVSLSHSPYFWFLTIFSYNFRLIFIHFTEFILPHFFIYLETNIYKMDVFIPEEYVTRRRFEKKAAPATCGKGSKSHSNRNSNRIEVTKNKASSSNKGFGLVGDNFIFTCFSA</sequence>
<evidence type="ECO:0000313" key="3">
    <source>
        <dbReference type="EMBL" id="KAE9607736.1"/>
    </source>
</evidence>
<feature type="compositionally biased region" description="Polar residues" evidence="1">
    <location>
        <begin position="81"/>
        <end position="96"/>
    </location>
</feature>
<feature type="transmembrane region" description="Helical" evidence="2">
    <location>
        <begin position="12"/>
        <end position="42"/>
    </location>
</feature>
<evidence type="ECO:0000256" key="1">
    <source>
        <dbReference type="SAM" id="MobiDB-lite"/>
    </source>
</evidence>
<gene>
    <name evidence="3" type="ORF">Lalb_Chr09g0333311</name>
</gene>
<keyword evidence="4" id="KW-1185">Reference proteome</keyword>
<keyword evidence="2" id="KW-1133">Transmembrane helix</keyword>
<accession>A0A6A4Q2J6</accession>
<feature type="region of interest" description="Disordered" evidence="1">
    <location>
        <begin position="69"/>
        <end position="96"/>
    </location>
</feature>
<name>A0A6A4Q2J6_LUPAL</name>